<feature type="compositionally biased region" description="Polar residues" evidence="6">
    <location>
        <begin position="357"/>
        <end position="371"/>
    </location>
</feature>
<dbReference type="Gene3D" id="3.30.2160.10">
    <property type="entry name" value="Hect, E3 ligase catalytic domain"/>
    <property type="match status" value="2"/>
</dbReference>
<dbReference type="SUPFAM" id="SSF56204">
    <property type="entry name" value="Hect, E3 ligase catalytic domain"/>
    <property type="match status" value="1"/>
</dbReference>
<evidence type="ECO:0000256" key="2">
    <source>
        <dbReference type="ARBA" id="ARBA00012485"/>
    </source>
</evidence>
<dbReference type="FunFam" id="3.30.2410.10:FF:000003">
    <property type="entry name" value="probable E3 ubiquitin-protein ligase HERC4 isoform X1"/>
    <property type="match status" value="1"/>
</dbReference>
<feature type="region of interest" description="Disordered" evidence="6">
    <location>
        <begin position="1120"/>
        <end position="1180"/>
    </location>
</feature>
<feature type="compositionally biased region" description="Basic and acidic residues" evidence="6">
    <location>
        <begin position="1162"/>
        <end position="1176"/>
    </location>
</feature>
<dbReference type="HOGENOM" id="CLU_001858_0_0_1"/>
<feature type="region of interest" description="Disordered" evidence="6">
    <location>
        <begin position="250"/>
        <end position="447"/>
    </location>
</feature>
<dbReference type="EMBL" id="CH476615">
    <property type="protein sequence ID" value="EEP76258.1"/>
    <property type="molecule type" value="Genomic_DNA"/>
</dbReference>
<accession>C4JG27</accession>
<gene>
    <name evidence="8" type="ORF">UREG_01107</name>
</gene>
<dbReference type="EC" id="2.3.2.26" evidence="2"/>
<dbReference type="Gene3D" id="6.10.130.10">
    <property type="entry name" value="Ubiquitin-protein ligase E3A, N-terminal zinc-binding domain (AZUL)"/>
    <property type="match status" value="1"/>
</dbReference>
<comment type="catalytic activity">
    <reaction evidence="1">
        <text>S-ubiquitinyl-[E2 ubiquitin-conjugating enzyme]-L-cysteine + [acceptor protein]-L-lysine = [E2 ubiquitin-conjugating enzyme]-L-cysteine + N(6)-ubiquitinyl-[acceptor protein]-L-lysine.</text>
        <dbReference type="EC" id="2.3.2.26"/>
    </reaction>
</comment>
<dbReference type="PROSITE" id="PS50237">
    <property type="entry name" value="HECT"/>
    <property type="match status" value="1"/>
</dbReference>
<evidence type="ECO:0000256" key="5">
    <source>
        <dbReference type="PROSITE-ProRule" id="PRU00104"/>
    </source>
</evidence>
<dbReference type="GO" id="GO:0061630">
    <property type="term" value="F:ubiquitin protein ligase activity"/>
    <property type="evidence" value="ECO:0007669"/>
    <property type="project" value="UniProtKB-EC"/>
</dbReference>
<keyword evidence="4 5" id="KW-0833">Ubl conjugation pathway</keyword>
<dbReference type="eggNOG" id="KOG0941">
    <property type="taxonomic scope" value="Eukaryota"/>
</dbReference>
<dbReference type="GO" id="GO:0000209">
    <property type="term" value="P:protein polyubiquitination"/>
    <property type="evidence" value="ECO:0007669"/>
    <property type="project" value="InterPro"/>
</dbReference>
<organism evidence="8 9">
    <name type="scientific">Uncinocarpus reesii (strain UAMH 1704)</name>
    <dbReference type="NCBI Taxonomy" id="336963"/>
    <lineage>
        <taxon>Eukaryota</taxon>
        <taxon>Fungi</taxon>
        <taxon>Dikarya</taxon>
        <taxon>Ascomycota</taxon>
        <taxon>Pezizomycotina</taxon>
        <taxon>Eurotiomycetes</taxon>
        <taxon>Eurotiomycetidae</taxon>
        <taxon>Onygenales</taxon>
        <taxon>Onygenaceae</taxon>
        <taxon>Uncinocarpus</taxon>
    </lineage>
</organism>
<feature type="compositionally biased region" description="Basic and acidic residues" evidence="6">
    <location>
        <begin position="343"/>
        <end position="353"/>
    </location>
</feature>
<evidence type="ECO:0000256" key="6">
    <source>
        <dbReference type="SAM" id="MobiDB-lite"/>
    </source>
</evidence>
<reference evidence="9" key="1">
    <citation type="journal article" date="2009" name="Genome Res.">
        <title>Comparative genomic analyses of the human fungal pathogens Coccidioides and their relatives.</title>
        <authorList>
            <person name="Sharpton T.J."/>
            <person name="Stajich J.E."/>
            <person name="Rounsley S.D."/>
            <person name="Gardner M.J."/>
            <person name="Wortman J.R."/>
            <person name="Jordar V.S."/>
            <person name="Maiti R."/>
            <person name="Kodira C.D."/>
            <person name="Neafsey D.E."/>
            <person name="Zeng Q."/>
            <person name="Hung C.-Y."/>
            <person name="McMahan C."/>
            <person name="Muszewska A."/>
            <person name="Grynberg M."/>
            <person name="Mandel M.A."/>
            <person name="Kellner E.M."/>
            <person name="Barker B.M."/>
            <person name="Galgiani J.N."/>
            <person name="Orbach M.J."/>
            <person name="Kirkland T.N."/>
            <person name="Cole G.T."/>
            <person name="Henn M.R."/>
            <person name="Birren B.W."/>
            <person name="Taylor J.W."/>
        </authorList>
    </citation>
    <scope>NUCLEOTIDE SEQUENCE [LARGE SCALE GENOMIC DNA]</scope>
    <source>
        <strain evidence="9">UAMH 1704</strain>
    </source>
</reference>
<proteinExistence type="predicted"/>
<name>C4JG27_UNCRE</name>
<dbReference type="SMART" id="SM00119">
    <property type="entry name" value="HECTc"/>
    <property type="match status" value="1"/>
</dbReference>
<dbReference type="KEGG" id="ure:UREG_01107"/>
<dbReference type="PANTHER" id="PTHR45700">
    <property type="entry name" value="UBIQUITIN-PROTEIN LIGASE E3C"/>
    <property type="match status" value="1"/>
</dbReference>
<dbReference type="Gene3D" id="3.30.2410.10">
    <property type="entry name" value="Hect, E3 ligase catalytic domain"/>
    <property type="match status" value="1"/>
</dbReference>
<feature type="compositionally biased region" description="Polar residues" evidence="6">
    <location>
        <begin position="302"/>
        <end position="315"/>
    </location>
</feature>
<dbReference type="InterPro" id="IPR042556">
    <property type="entry name" value="AZUL_sf"/>
</dbReference>
<dbReference type="InParanoid" id="C4JG27"/>
<feature type="compositionally biased region" description="Basic residues" evidence="6">
    <location>
        <begin position="377"/>
        <end position="386"/>
    </location>
</feature>
<feature type="active site" description="Glycyl thioester intermediate" evidence="5">
    <location>
        <position position="1315"/>
    </location>
</feature>
<dbReference type="InterPro" id="IPR000569">
    <property type="entry name" value="HECT_dom"/>
</dbReference>
<dbReference type="VEuPathDB" id="FungiDB:UREG_01107"/>
<evidence type="ECO:0000259" key="7">
    <source>
        <dbReference type="PROSITE" id="PS50237"/>
    </source>
</evidence>
<keyword evidence="3" id="KW-0808">Transferase</keyword>
<evidence type="ECO:0000256" key="1">
    <source>
        <dbReference type="ARBA" id="ARBA00000885"/>
    </source>
</evidence>
<dbReference type="Pfam" id="PF16558">
    <property type="entry name" value="AZUL"/>
    <property type="match status" value="1"/>
</dbReference>
<dbReference type="InterPro" id="IPR044611">
    <property type="entry name" value="E3A/B/C-like"/>
</dbReference>
<keyword evidence="9" id="KW-1185">Reference proteome</keyword>
<dbReference type="RefSeq" id="XP_002541591.1">
    <property type="nucleotide sequence ID" value="XM_002541545.1"/>
</dbReference>
<protein>
    <recommendedName>
        <fullName evidence="2">HECT-type E3 ubiquitin transferase</fullName>
        <ecNumber evidence="2">2.3.2.26</ecNumber>
    </recommendedName>
</protein>
<dbReference type="InterPro" id="IPR035983">
    <property type="entry name" value="Hect_E3_ubiquitin_ligase"/>
</dbReference>
<dbReference type="OrthoDB" id="5981550at2759"/>
<dbReference type="STRING" id="336963.C4JG27"/>
<dbReference type="Proteomes" id="UP000002058">
    <property type="component" value="Unassembled WGS sequence"/>
</dbReference>
<dbReference type="GeneID" id="8440356"/>
<dbReference type="Pfam" id="PF00632">
    <property type="entry name" value="HECT"/>
    <property type="match status" value="2"/>
</dbReference>
<sequence length="1347" mass="152528">MTILQGSARGFSDPGHSSAGGDRALHFSKLPHGTPDVILKNTVTVNDPARILSWHRDERQRNFNILVRRYKNQLLHGCKEPNCTTPTCLSFRRRAANAPFRNFNDLSARTLACYLASQDDPEAGLCRNAPAADFVHDGLRWTNERPPPLLSSGRRKSFEHMHRDHRPRATNGEDLNPNKPRRRSNEHLTSDNHGCSGSPDVIASDGAQTQSQEAPQPKNLKDPKSITQNLFDTLSVRMVEWLPLRRIPGSYTSRSLPKGGDSPAQKSAPDALSTPKEPPRKERPTNTHKTAFSSDRLPPKTPSISSTAANMTPTTLEVKVPGQPVKRLSLGELDPWKQSLRPISDDIPKTDKKSSRRLATSNTPTTASRNLPSPPPIKHRSQKHRRRECETEEIYGQLSAEQPMSPSARPRLYSDGTRSPSEPFSPARSPPQLPTLHRQPQLGPEPELQIESLSILSKDTVDSLEKMMFESEEDEATWKNEMFQLELRGYTEPWDWQFATPRQRQIFPFVTQSLFFVLSNPDQLLRSFRPTSEGPGLNSRPNTLVHLDTQNLESMFRKLYRICPWEITLNSLWMCLEKLLIPPKEFSTSSKNHRRFIWRSTASRAALRSSESCHDLRPPQNHVSDSDAAYITVIALFALSSSIPRLDPQTWQTMRRIRSAGTVLPDSELRRTSAAARRLLTEAADKFEQSLALRLMSRLARVISARLAFYEISKLRTTSIPDLGKPGSLSPLDLIIKYIQSCITPTPGSLKPVSSVHEVGRRPTMPMVAVEWLKSLLLNEWDGRPELLKSGAAGGALQLLASLYQHRAKLGLLPEDFHTLFLFERLDPMEMPVQWLTFVSNNRTVHLLSYPFMFPPSSLVTYFRSLNYSVMSKSYETAMTTSRHVTQTAFSNTITIDDDIGLLARLKTSISSYLCLVVRRDNALMDAFNQVWRREKRELMRPLRVSMGMDEGEEGLDHGGVQQEFFRVVMAEALDPAYGMFTLEGRDHISWFQPCSFEPLYKFELLGLLMSLAVFNGLTLPVNFPLALYMKLLDRKVKKLEHIKNGWDDLERGLGELLSWSDGDVGDIFMRTYEFSFDAFGKIVTVDMTTVDRNDPWPSAERGVTWNRTRFKSFAASSDSDATENFDLPEHGMSMLQDSAGDHRSNRKDGHLSSILKGSSSKPRERRVPSPPEHEAPLVTNANREQFVRDYIFWLTDKSIRPQYEAFARGFYTCLDRTALSLFTPEALKTVIEGIQEIDMDELEKHARYEGFQPQDQFIKHFWAVVKSYTQEKRSQLLEFVTASDRVPVNGISSILFVIMKNGSGDERLPTSSTCFGRLLLPEYSSRAVLEEKLDKALENSKGFGVA</sequence>
<feature type="domain" description="HECT" evidence="7">
    <location>
        <begin position="935"/>
        <end position="1347"/>
    </location>
</feature>
<feature type="compositionally biased region" description="Basic and acidic residues" evidence="6">
    <location>
        <begin position="1140"/>
        <end position="1151"/>
    </location>
</feature>
<dbReference type="OMA" id="PEDFHTP"/>
<feature type="region of interest" description="Disordered" evidence="6">
    <location>
        <begin position="1"/>
        <end position="26"/>
    </location>
</feature>
<evidence type="ECO:0000313" key="8">
    <source>
        <dbReference type="EMBL" id="EEP76258.1"/>
    </source>
</evidence>
<evidence type="ECO:0000256" key="4">
    <source>
        <dbReference type="ARBA" id="ARBA00022786"/>
    </source>
</evidence>
<evidence type="ECO:0000313" key="9">
    <source>
        <dbReference type="Proteomes" id="UP000002058"/>
    </source>
</evidence>
<dbReference type="InterPro" id="IPR032353">
    <property type="entry name" value="AZUL"/>
</dbReference>
<evidence type="ECO:0000256" key="3">
    <source>
        <dbReference type="ARBA" id="ARBA00022679"/>
    </source>
</evidence>
<feature type="region of interest" description="Disordered" evidence="6">
    <location>
        <begin position="139"/>
        <end position="225"/>
    </location>
</feature>
<dbReference type="Gene3D" id="3.90.1750.10">
    <property type="entry name" value="Hect, E3 ligase catalytic domains"/>
    <property type="match status" value="2"/>
</dbReference>